<proteinExistence type="predicted"/>
<comment type="caution">
    <text evidence="2">The sequence shown here is derived from an EMBL/GenBank/DDBJ whole genome shotgun (WGS) entry which is preliminary data.</text>
</comment>
<feature type="region of interest" description="Disordered" evidence="1">
    <location>
        <begin position="27"/>
        <end position="47"/>
    </location>
</feature>
<dbReference type="AlphaFoldDB" id="X1GH31"/>
<gene>
    <name evidence="2" type="ORF">S03H2_34530</name>
</gene>
<reference evidence="2" key="1">
    <citation type="journal article" date="2014" name="Front. Microbiol.">
        <title>High frequency of phylogenetically diverse reductive dehalogenase-homologous genes in deep subseafloor sedimentary metagenomes.</title>
        <authorList>
            <person name="Kawai M."/>
            <person name="Futagami T."/>
            <person name="Toyoda A."/>
            <person name="Takaki Y."/>
            <person name="Nishi S."/>
            <person name="Hori S."/>
            <person name="Arai W."/>
            <person name="Tsubouchi T."/>
            <person name="Morono Y."/>
            <person name="Uchiyama I."/>
            <person name="Ito T."/>
            <person name="Fujiyama A."/>
            <person name="Inagaki F."/>
            <person name="Takami H."/>
        </authorList>
    </citation>
    <scope>NUCLEOTIDE SEQUENCE</scope>
    <source>
        <strain evidence="2">Expedition CK06-06</strain>
    </source>
</reference>
<accession>X1GH31</accession>
<organism evidence="2">
    <name type="scientific">marine sediment metagenome</name>
    <dbReference type="NCBI Taxonomy" id="412755"/>
    <lineage>
        <taxon>unclassified sequences</taxon>
        <taxon>metagenomes</taxon>
        <taxon>ecological metagenomes</taxon>
    </lineage>
</organism>
<evidence type="ECO:0000256" key="1">
    <source>
        <dbReference type="SAM" id="MobiDB-lite"/>
    </source>
</evidence>
<dbReference type="EMBL" id="BARU01021080">
    <property type="protein sequence ID" value="GAH56467.1"/>
    <property type="molecule type" value="Genomic_DNA"/>
</dbReference>
<protein>
    <submittedName>
        <fullName evidence="2">Uncharacterized protein</fullName>
    </submittedName>
</protein>
<name>X1GH31_9ZZZZ</name>
<evidence type="ECO:0000313" key="2">
    <source>
        <dbReference type="EMBL" id="GAH56467.1"/>
    </source>
</evidence>
<sequence>MDATEGIRKVIAERKKLTDEKVKLVKDAVKESQESRHRQTAEQYRPE</sequence>